<dbReference type="PATRIC" id="fig|1360.116.peg.858"/>
<evidence type="ECO:0000313" key="2">
    <source>
        <dbReference type="Proteomes" id="UP000052991"/>
    </source>
</evidence>
<gene>
    <name evidence="1" type="ORF">N42_1694</name>
</gene>
<protein>
    <submittedName>
        <fullName evidence="1">Uncharacterized protein</fullName>
    </submittedName>
</protein>
<organism evidence="1 2">
    <name type="scientific">Lactococcus lactis subsp. lactis</name>
    <name type="common">Streptococcus lactis</name>
    <dbReference type="NCBI Taxonomy" id="1360"/>
    <lineage>
        <taxon>Bacteria</taxon>
        <taxon>Bacillati</taxon>
        <taxon>Bacillota</taxon>
        <taxon>Bacilli</taxon>
        <taxon>Lactobacillales</taxon>
        <taxon>Streptococcaceae</taxon>
        <taxon>Lactococcus</taxon>
    </lineage>
</organism>
<dbReference type="EMBL" id="LKLW01000102">
    <property type="protein sequence ID" value="KSU26284.1"/>
    <property type="molecule type" value="Genomic_DNA"/>
</dbReference>
<name>A0A0V8EKI5_LACLL</name>
<sequence>MVPPIFMKMSFLNSHENKKHYIPYFTLFLLKNHVKKYS</sequence>
<dbReference type="Proteomes" id="UP000052991">
    <property type="component" value="Unassembled WGS sequence"/>
</dbReference>
<reference evidence="2" key="1">
    <citation type="submission" date="2015-10" db="EMBL/GenBank/DDBJ databases">
        <title>Draft Genome Sequences of 11 Lactococcus lactis subspecies cremoris strains.</title>
        <authorList>
            <person name="Wels M."/>
            <person name="Backus L."/>
            <person name="Boekhorst J."/>
            <person name="Dijkstra A."/>
            <person name="Beerthuizen M."/>
            <person name="Kelly W."/>
            <person name="Siezen R."/>
            <person name="Bachmann H."/>
            <person name="Van Hijum S."/>
        </authorList>
    </citation>
    <scope>NUCLEOTIDE SEQUENCE [LARGE SCALE GENOMIC DNA]</scope>
    <source>
        <strain evidence="2">N42</strain>
    </source>
</reference>
<accession>A0A0V8EKI5</accession>
<proteinExistence type="predicted"/>
<evidence type="ECO:0000313" key="1">
    <source>
        <dbReference type="EMBL" id="KSU26284.1"/>
    </source>
</evidence>
<dbReference type="AlphaFoldDB" id="A0A0V8EKI5"/>
<comment type="caution">
    <text evidence="1">The sequence shown here is derived from an EMBL/GenBank/DDBJ whole genome shotgun (WGS) entry which is preliminary data.</text>
</comment>